<dbReference type="GO" id="GO:0003712">
    <property type="term" value="F:transcription coregulator activity"/>
    <property type="evidence" value="ECO:0007669"/>
    <property type="project" value="TreeGrafter"/>
</dbReference>
<evidence type="ECO:0000256" key="2">
    <source>
        <dbReference type="ARBA" id="ARBA00023163"/>
    </source>
</evidence>
<dbReference type="PROSITE" id="PS51437">
    <property type="entry name" value="CG_1"/>
    <property type="match status" value="1"/>
</dbReference>
<organism evidence="6 7">
    <name type="scientific">Junco hyemalis</name>
    <name type="common">Dark-eyed junco</name>
    <dbReference type="NCBI Taxonomy" id="40217"/>
    <lineage>
        <taxon>Eukaryota</taxon>
        <taxon>Metazoa</taxon>
        <taxon>Chordata</taxon>
        <taxon>Craniata</taxon>
        <taxon>Vertebrata</taxon>
        <taxon>Euteleostomi</taxon>
        <taxon>Archelosauria</taxon>
        <taxon>Archosauria</taxon>
        <taxon>Dinosauria</taxon>
        <taxon>Saurischia</taxon>
        <taxon>Theropoda</taxon>
        <taxon>Coelurosauria</taxon>
        <taxon>Aves</taxon>
        <taxon>Neognathae</taxon>
        <taxon>Neoaves</taxon>
        <taxon>Telluraves</taxon>
        <taxon>Australaves</taxon>
        <taxon>Passeriformes</taxon>
        <taxon>Passerellidae</taxon>
        <taxon>Junco</taxon>
    </lineage>
</organism>
<comment type="subcellular location">
    <subcellularLocation>
        <location evidence="1">Nucleus</location>
    </subcellularLocation>
</comment>
<dbReference type="PANTHER" id="PTHR23335">
    <property type="entry name" value="CALMODULIN-BINDING TRANSCRIPTION ACTIVATOR CAMTA"/>
    <property type="match status" value="1"/>
</dbReference>
<evidence type="ECO:0000259" key="5">
    <source>
        <dbReference type="PROSITE" id="PS51437"/>
    </source>
</evidence>
<dbReference type="PANTHER" id="PTHR23335:SF9">
    <property type="entry name" value="CALMODULIN-BINDING TRANSCRIPTION ACTIVATOR 2"/>
    <property type="match status" value="1"/>
</dbReference>
<dbReference type="GO" id="GO:0005634">
    <property type="term" value="C:nucleus"/>
    <property type="evidence" value="ECO:0007669"/>
    <property type="project" value="UniProtKB-SubCell"/>
</dbReference>
<evidence type="ECO:0000256" key="4">
    <source>
        <dbReference type="SAM" id="MobiDB-lite"/>
    </source>
</evidence>
<evidence type="ECO:0000313" key="7">
    <source>
        <dbReference type="Proteomes" id="UP000694408"/>
    </source>
</evidence>
<dbReference type="InterPro" id="IPR005559">
    <property type="entry name" value="CG-1_dom"/>
</dbReference>
<evidence type="ECO:0000313" key="6">
    <source>
        <dbReference type="Ensembl" id="ENSJHYP00000000462.1"/>
    </source>
</evidence>
<reference evidence="6" key="1">
    <citation type="submission" date="2025-08" db="UniProtKB">
        <authorList>
            <consortium name="Ensembl"/>
        </authorList>
    </citation>
    <scope>IDENTIFICATION</scope>
</reference>
<dbReference type="GO" id="GO:0003690">
    <property type="term" value="F:double-stranded DNA binding"/>
    <property type="evidence" value="ECO:0007669"/>
    <property type="project" value="TreeGrafter"/>
</dbReference>
<name>A0A8C5IBZ7_JUNHY</name>
<dbReference type="Ensembl" id="ENSJHYT00000000593.1">
    <property type="protein sequence ID" value="ENSJHYP00000000462.1"/>
    <property type="gene ID" value="ENSJHYG00000000429.1"/>
</dbReference>
<dbReference type="SMART" id="SM01076">
    <property type="entry name" value="CG-1"/>
    <property type="match status" value="1"/>
</dbReference>
<sequence>MSSKDPPEVSAERGHLKVFLPRKLVECLPKCPVLPKEQLRWNTNEEIASYLITFEKHDEWLSCSPKTRPQNGSVILYNRKKVKYRKDGYCWKKRKDGKTTREDHMKLKVQGVEVGGPQTQPPPSPKNHLVTPWDPPRTPPTRCAPPEPRHRAGALPERAGHGGVRPGLRPPALQPPPLLGGPPALRPP</sequence>
<dbReference type="AlphaFoldDB" id="A0A8C5IBZ7"/>
<keyword evidence="7" id="KW-1185">Reference proteome</keyword>
<proteinExistence type="predicted"/>
<dbReference type="GO" id="GO:0006357">
    <property type="term" value="P:regulation of transcription by RNA polymerase II"/>
    <property type="evidence" value="ECO:0007669"/>
    <property type="project" value="TreeGrafter"/>
</dbReference>
<keyword evidence="2" id="KW-0804">Transcription</keyword>
<feature type="region of interest" description="Disordered" evidence="4">
    <location>
        <begin position="113"/>
        <end position="188"/>
    </location>
</feature>
<evidence type="ECO:0000256" key="3">
    <source>
        <dbReference type="ARBA" id="ARBA00023242"/>
    </source>
</evidence>
<keyword evidence="3" id="KW-0539">Nucleus</keyword>
<feature type="compositionally biased region" description="Pro residues" evidence="4">
    <location>
        <begin position="168"/>
        <end position="188"/>
    </location>
</feature>
<evidence type="ECO:0000256" key="1">
    <source>
        <dbReference type="ARBA" id="ARBA00004123"/>
    </source>
</evidence>
<reference evidence="6" key="2">
    <citation type="submission" date="2025-09" db="UniProtKB">
        <authorList>
            <consortium name="Ensembl"/>
        </authorList>
    </citation>
    <scope>IDENTIFICATION</scope>
</reference>
<feature type="domain" description="CG-1" evidence="5">
    <location>
        <begin position="30"/>
        <end position="167"/>
    </location>
</feature>
<protein>
    <recommendedName>
        <fullName evidence="5">CG-1 domain-containing protein</fullName>
    </recommendedName>
</protein>
<dbReference type="Pfam" id="PF03859">
    <property type="entry name" value="CG-1"/>
    <property type="match status" value="1"/>
</dbReference>
<feature type="compositionally biased region" description="Pro residues" evidence="4">
    <location>
        <begin position="133"/>
        <end position="146"/>
    </location>
</feature>
<accession>A0A8C5IBZ7</accession>
<dbReference type="Proteomes" id="UP000694408">
    <property type="component" value="Unplaced"/>
</dbReference>